<evidence type="ECO:0000313" key="4">
    <source>
        <dbReference type="EMBL" id="OEH86609.1"/>
    </source>
</evidence>
<accession>A0A1E5L9D8</accession>
<evidence type="ECO:0000259" key="2">
    <source>
        <dbReference type="Pfam" id="PF20695"/>
    </source>
</evidence>
<dbReference type="Pfam" id="PF20696">
    <property type="entry name" value="UbiD_C"/>
    <property type="match status" value="1"/>
</dbReference>
<dbReference type="OrthoDB" id="9809841at2"/>
<evidence type="ECO:0000259" key="3">
    <source>
        <dbReference type="Pfam" id="PF20696"/>
    </source>
</evidence>
<proteinExistence type="predicted"/>
<dbReference type="PANTHER" id="PTHR30108">
    <property type="entry name" value="3-OCTAPRENYL-4-HYDROXYBENZOATE CARBOXY-LYASE-RELATED"/>
    <property type="match status" value="1"/>
</dbReference>
<dbReference type="GO" id="GO:0016831">
    <property type="term" value="F:carboxy-lyase activity"/>
    <property type="evidence" value="ECO:0007669"/>
    <property type="project" value="InterPro"/>
</dbReference>
<reference evidence="4 5" key="1">
    <citation type="submission" date="2016-09" db="EMBL/GenBank/DDBJ databases">
        <title>Desulfuribacillus arsenicus sp. nov., an obligately anaerobic, dissimilatory arsenic- and antimonate-reducing bacterium isolated from anoxic sediments.</title>
        <authorList>
            <person name="Abin C.A."/>
            <person name="Hollibaugh J.T."/>
        </authorList>
    </citation>
    <scope>NUCLEOTIDE SEQUENCE [LARGE SCALE GENOMIC DNA]</scope>
    <source>
        <strain evidence="4 5">MLFW-2</strain>
    </source>
</reference>
<dbReference type="STRING" id="1390249.BHU72_10145"/>
<evidence type="ECO:0000313" key="5">
    <source>
        <dbReference type="Proteomes" id="UP000095255"/>
    </source>
</evidence>
<dbReference type="PANTHER" id="PTHR30108:SF7">
    <property type="entry name" value="3-POLYPRENYL-4-HYDROXYBENZOATE DECARBOXYLASE"/>
    <property type="match status" value="1"/>
</dbReference>
<dbReference type="RefSeq" id="WP_069700976.1">
    <property type="nucleotide sequence ID" value="NZ_MJAT01000002.1"/>
</dbReference>
<dbReference type="EMBL" id="MJAT01000002">
    <property type="protein sequence ID" value="OEH86609.1"/>
    <property type="molecule type" value="Genomic_DNA"/>
</dbReference>
<name>A0A1E5L9D8_9FIRM</name>
<dbReference type="SUPFAM" id="SSF50475">
    <property type="entry name" value="FMN-binding split barrel"/>
    <property type="match status" value="1"/>
</dbReference>
<dbReference type="InterPro" id="IPR049381">
    <property type="entry name" value="UbiD-like_C"/>
</dbReference>
<dbReference type="Pfam" id="PF20695">
    <property type="entry name" value="UbiD_N"/>
    <property type="match status" value="1"/>
</dbReference>
<dbReference type="InterPro" id="IPR002830">
    <property type="entry name" value="UbiD"/>
</dbReference>
<keyword evidence="5" id="KW-1185">Reference proteome</keyword>
<feature type="domain" description="3-octaprenyl-4-hydroxybenzoate carboxy-lyase-like N-terminal" evidence="2">
    <location>
        <begin position="9"/>
        <end position="86"/>
    </location>
</feature>
<dbReference type="SUPFAM" id="SSF143968">
    <property type="entry name" value="UbiD C-terminal domain-like"/>
    <property type="match status" value="2"/>
</dbReference>
<dbReference type="Pfam" id="PF01977">
    <property type="entry name" value="UbiD"/>
    <property type="match status" value="1"/>
</dbReference>
<protein>
    <submittedName>
        <fullName evidence="4">4-hydroxybenzoate decarboxylase</fullName>
    </submittedName>
</protein>
<comment type="caution">
    <text evidence="4">The sequence shown here is derived from an EMBL/GenBank/DDBJ whole genome shotgun (WGS) entry which is preliminary data.</text>
</comment>
<dbReference type="AlphaFoldDB" id="A0A1E5L9D8"/>
<gene>
    <name evidence="4" type="ORF">BHU72_10145</name>
</gene>
<dbReference type="Gene3D" id="3.40.1670.10">
    <property type="entry name" value="UbiD C-terminal domain-like"/>
    <property type="match status" value="1"/>
</dbReference>
<dbReference type="InterPro" id="IPR048304">
    <property type="entry name" value="UbiD_Rift_dom"/>
</dbReference>
<dbReference type="InterPro" id="IPR049383">
    <property type="entry name" value="UbiD-like_N"/>
</dbReference>
<organism evidence="4 5">
    <name type="scientific">Desulfuribacillus stibiiarsenatis</name>
    <dbReference type="NCBI Taxonomy" id="1390249"/>
    <lineage>
        <taxon>Bacteria</taxon>
        <taxon>Bacillati</taxon>
        <taxon>Bacillota</taxon>
        <taxon>Desulfuribacillia</taxon>
        <taxon>Desulfuribacillales</taxon>
        <taxon>Desulfuribacillaceae</taxon>
        <taxon>Desulfuribacillus</taxon>
    </lineage>
</organism>
<dbReference type="NCBIfam" id="TIGR00148">
    <property type="entry name" value="UbiD family decarboxylase"/>
    <property type="match status" value="1"/>
</dbReference>
<feature type="domain" description="3-octaprenyl-4-hydroxybenzoate carboxy-lyase-like Rift-related" evidence="1">
    <location>
        <begin position="120"/>
        <end position="313"/>
    </location>
</feature>
<dbReference type="Proteomes" id="UP000095255">
    <property type="component" value="Unassembled WGS sequence"/>
</dbReference>
<evidence type="ECO:0000259" key="1">
    <source>
        <dbReference type="Pfam" id="PF01977"/>
    </source>
</evidence>
<feature type="domain" description="3-octaprenyl-4-hydroxybenzoate carboxy-lyase-like C-terminal" evidence="3">
    <location>
        <begin position="319"/>
        <end position="441"/>
    </location>
</feature>
<dbReference type="GO" id="GO:0005737">
    <property type="term" value="C:cytoplasm"/>
    <property type="evidence" value="ECO:0007669"/>
    <property type="project" value="TreeGrafter"/>
</dbReference>
<sequence>MHRNLRTFLDVLKKEQDVVEIDALVDPYLEIPEIHRRVIEDGGPVLLFKNVKGSNFPVVTNLFGTVRRVELAFGPKPEQIVKNLIGAIEKLMPPTVKALWGERELFMDLAKVGSKVKPSGSVLETYHENFDMTTLPALTGWQEDGGPFITLPLVYTEHPETKEHNLGMYRVQIHEAKQVGMHWQIHKGGGFHHHEAEVRNQALPVTLFLGGPPALIISAIAPLPENVPELLFTSFLMGEKLDLTKPNDSYHRLVAEAEFAFSGVVPPHVRRPEGPFGDHYGYYSLQHDFPVFNIERVWHRKDAIFPATIVGKPRQEDYYIGDYLQSLLSPMFPVVMSGVRQLWTYGEAGFHALAGAVVRESYYKEALGHAFRIMGEGQLTLTKFLVVTDANVNLANFKELFEAVLERFHPERDLLIINDSSMDTLDYTGREEINKGSKAIMMGIGQPHRQLAREYNGGTLPGIHDVKVYCRGCLVVSGESFEKNPDLPAILVKEQEKLGNWVTVFIVDDATEVVKDQTSFLWTTFTRFNPASDIFANSVVQHNKIKYSGPIIVDARMKPVYPKEVTPREDIVKLVSDRWKEYGI</sequence>